<dbReference type="SMART" id="SM00421">
    <property type="entry name" value="HTH_LUXR"/>
    <property type="match status" value="1"/>
</dbReference>
<evidence type="ECO:0000256" key="2">
    <source>
        <dbReference type="ARBA" id="ARBA00023125"/>
    </source>
</evidence>
<feature type="transmembrane region" description="Helical" evidence="4">
    <location>
        <begin position="133"/>
        <end position="153"/>
    </location>
</feature>
<gene>
    <name evidence="6" type="ORF">C1876_15770</name>
    <name evidence="7" type="ORF">DMP09_16595</name>
</gene>
<feature type="transmembrane region" description="Helical" evidence="4">
    <location>
        <begin position="37"/>
        <end position="63"/>
    </location>
</feature>
<feature type="domain" description="HTH luxR-type" evidence="5">
    <location>
        <begin position="435"/>
        <end position="499"/>
    </location>
</feature>
<dbReference type="EMBL" id="PPTT01000038">
    <property type="protein sequence ID" value="RDB65414.1"/>
    <property type="molecule type" value="Genomic_DNA"/>
</dbReference>
<dbReference type="EMBL" id="QICC01000124">
    <property type="protein sequence ID" value="RNM39572.1"/>
    <property type="molecule type" value="Genomic_DNA"/>
</dbReference>
<evidence type="ECO:0000313" key="7">
    <source>
        <dbReference type="EMBL" id="RNM39572.1"/>
    </source>
</evidence>
<evidence type="ECO:0000313" key="8">
    <source>
        <dbReference type="Proteomes" id="UP000253817"/>
    </source>
</evidence>
<keyword evidence="4" id="KW-1133">Transmembrane helix</keyword>
<feature type="transmembrane region" description="Helical" evidence="4">
    <location>
        <begin position="165"/>
        <end position="182"/>
    </location>
</feature>
<keyword evidence="1" id="KW-0805">Transcription regulation</keyword>
<dbReference type="Proteomes" id="UP000253817">
    <property type="component" value="Unassembled WGS sequence"/>
</dbReference>
<dbReference type="AlphaFoldDB" id="A0A3N0ITB6"/>
<dbReference type="PROSITE" id="PS50043">
    <property type="entry name" value="HTH_LUXR_2"/>
    <property type="match status" value="1"/>
</dbReference>
<reference evidence="6 8" key="1">
    <citation type="journal article" date="2018" name="Elife">
        <title>Discovery and characterization of a prevalent human gut bacterial enzyme sufficient for the inactivation of a family of plant toxins.</title>
        <authorList>
            <person name="Koppel N."/>
            <person name="Bisanz J.E."/>
            <person name="Pandelia M.E."/>
            <person name="Turnbaugh P.J."/>
            <person name="Balskus E.P."/>
        </authorList>
    </citation>
    <scope>NUCLEOTIDE SEQUENCE [LARGE SCALE GENOMIC DNA]</scope>
    <source>
        <strain evidence="6 8">DSM 16107</strain>
    </source>
</reference>
<feature type="transmembrane region" description="Helical" evidence="4">
    <location>
        <begin position="188"/>
        <end position="213"/>
    </location>
</feature>
<name>A0A3N0ITB6_9ACTN</name>
<feature type="transmembrane region" description="Helical" evidence="4">
    <location>
        <begin position="75"/>
        <end position="96"/>
    </location>
</feature>
<evidence type="ECO:0000259" key="5">
    <source>
        <dbReference type="PROSITE" id="PS50043"/>
    </source>
</evidence>
<evidence type="ECO:0000256" key="4">
    <source>
        <dbReference type="SAM" id="Phobius"/>
    </source>
</evidence>
<feature type="transmembrane region" description="Helical" evidence="4">
    <location>
        <begin position="264"/>
        <end position="285"/>
    </location>
</feature>
<accession>A0A3N0ITB6</accession>
<keyword evidence="3" id="KW-0804">Transcription</keyword>
<dbReference type="InterPro" id="IPR000792">
    <property type="entry name" value="Tscrpt_reg_LuxR_C"/>
</dbReference>
<dbReference type="PRINTS" id="PR00038">
    <property type="entry name" value="HTHLUXR"/>
</dbReference>
<dbReference type="GO" id="GO:0003677">
    <property type="term" value="F:DNA binding"/>
    <property type="evidence" value="ECO:0007669"/>
    <property type="project" value="UniProtKB-KW"/>
</dbReference>
<feature type="transmembrane region" description="Helical" evidence="4">
    <location>
        <begin position="108"/>
        <end position="127"/>
    </location>
</feature>
<evidence type="ECO:0000313" key="6">
    <source>
        <dbReference type="EMBL" id="RDB65414.1"/>
    </source>
</evidence>
<dbReference type="PANTHER" id="PTHR44688:SF16">
    <property type="entry name" value="DNA-BINDING TRANSCRIPTIONAL ACTIVATOR DEVR_DOSR"/>
    <property type="match status" value="1"/>
</dbReference>
<keyword evidence="4" id="KW-0472">Membrane</keyword>
<feature type="transmembrane region" description="Helical" evidence="4">
    <location>
        <begin position="321"/>
        <end position="340"/>
    </location>
</feature>
<dbReference type="InterPro" id="IPR036388">
    <property type="entry name" value="WH-like_DNA-bd_sf"/>
</dbReference>
<keyword evidence="4" id="KW-0812">Transmembrane</keyword>
<keyword evidence="2" id="KW-0238">DNA-binding</keyword>
<dbReference type="GO" id="GO:0006355">
    <property type="term" value="P:regulation of DNA-templated transcription"/>
    <property type="evidence" value="ECO:0007669"/>
    <property type="project" value="InterPro"/>
</dbReference>
<dbReference type="InterPro" id="IPR016032">
    <property type="entry name" value="Sig_transdc_resp-reg_C-effctor"/>
</dbReference>
<dbReference type="SUPFAM" id="SSF46894">
    <property type="entry name" value="C-terminal effector domain of the bipartite response regulators"/>
    <property type="match status" value="1"/>
</dbReference>
<dbReference type="Pfam" id="PF00196">
    <property type="entry name" value="GerE"/>
    <property type="match status" value="1"/>
</dbReference>
<feature type="transmembrane region" description="Helical" evidence="4">
    <location>
        <begin position="233"/>
        <end position="252"/>
    </location>
</feature>
<dbReference type="Gene3D" id="1.10.10.10">
    <property type="entry name" value="Winged helix-like DNA-binding domain superfamily/Winged helix DNA-binding domain"/>
    <property type="match status" value="1"/>
</dbReference>
<feature type="transmembrane region" description="Helical" evidence="4">
    <location>
        <begin position="384"/>
        <end position="401"/>
    </location>
</feature>
<evidence type="ECO:0000256" key="1">
    <source>
        <dbReference type="ARBA" id="ARBA00023015"/>
    </source>
</evidence>
<dbReference type="Proteomes" id="UP000270112">
    <property type="component" value="Unassembled WGS sequence"/>
</dbReference>
<sequence>MNDVVRRAYSPRGMRRQGSSLCYAFTMGRVRGHRQQLGIDASAPMSTIVSYCGIWTQHVWIFWINTNNHALPPSIPWQSLYLVLSLAMIVMGIGCARSTRTRTEGRGHVRDLAAAAGTSLATVAVVVSNTVPGLASLAAAALLIGGIGFAWLYLEWGVFYSRLDLRQAIAFLFIGGIAAAGVKEALALLPAFASGLLAATTPVLSMLMCRRALASPPHAPRAAIHFTAQNISALWKAVATFVVFSIANASMLSLQPPSAITETMGVFTGERALELALCACVLLYVFKGRRSFDFNQLWRIVLLLLATDFLVNILYPTSPIQPFFAGVSLNFVVLFVWLVLADVSRHSDLPPALVFGIGWSCYTLPFFLGSCIVGMGGFTRESTGYFAVLMYVVAMVAAFCLEARDQNTKQIFLDLNDEAHAAPEDFTSIDRRCEALGRQRGLTTREVEVMQMLCKGRSKAYIAETLFVTENTVKGHAKRLYTKLDVHSKKELQQLVDAY</sequence>
<feature type="transmembrane region" description="Helical" evidence="4">
    <location>
        <begin position="352"/>
        <end position="378"/>
    </location>
</feature>
<dbReference type="CDD" id="cd06170">
    <property type="entry name" value="LuxR_C_like"/>
    <property type="match status" value="1"/>
</dbReference>
<proteinExistence type="predicted"/>
<evidence type="ECO:0000256" key="3">
    <source>
        <dbReference type="ARBA" id="ARBA00023163"/>
    </source>
</evidence>
<protein>
    <recommendedName>
        <fullName evidence="5">HTH luxR-type domain-containing protein</fullName>
    </recommendedName>
</protein>
<reference evidence="9" key="2">
    <citation type="submission" date="2018-05" db="EMBL/GenBank/DDBJ databases">
        <title>Genome Sequencing of selected type strains of the family Eggerthellaceae.</title>
        <authorList>
            <person name="Danylec N."/>
            <person name="Stoll D.A."/>
            <person name="Doetsch A."/>
            <person name="Huch M."/>
        </authorList>
    </citation>
    <scope>NUCLEOTIDE SEQUENCE [LARGE SCALE GENOMIC DNA]</scope>
    <source>
        <strain evidence="9">DSM 16107</strain>
    </source>
</reference>
<organism evidence="7 9">
    <name type="scientific">Eggerthella sinensis</name>
    <dbReference type="NCBI Taxonomy" id="242230"/>
    <lineage>
        <taxon>Bacteria</taxon>
        <taxon>Bacillati</taxon>
        <taxon>Actinomycetota</taxon>
        <taxon>Coriobacteriia</taxon>
        <taxon>Eggerthellales</taxon>
        <taxon>Eggerthellaceae</taxon>
        <taxon>Eggerthella</taxon>
    </lineage>
</organism>
<reference evidence="7" key="3">
    <citation type="journal article" date="2019" name="Microbiol. Resour. Announc.">
        <title>Draft Genome Sequences of Type Strains of Gordonibacter faecihominis, Paraeggerthella hongkongensis, Parvibacter caecicola,Slackia equolifaciens, Slackia faecicanis, and Slackia isoflavoniconvertens.</title>
        <authorList>
            <person name="Danylec N."/>
            <person name="Stoll D.A."/>
            <person name="Dotsch A."/>
            <person name="Huch M."/>
        </authorList>
    </citation>
    <scope>NUCLEOTIDE SEQUENCE</scope>
    <source>
        <strain evidence="7">DSM 16107</strain>
    </source>
</reference>
<comment type="caution">
    <text evidence="7">The sequence shown here is derived from an EMBL/GenBank/DDBJ whole genome shotgun (WGS) entry which is preliminary data.</text>
</comment>
<evidence type="ECO:0000313" key="9">
    <source>
        <dbReference type="Proteomes" id="UP000270112"/>
    </source>
</evidence>
<dbReference type="PANTHER" id="PTHR44688">
    <property type="entry name" value="DNA-BINDING TRANSCRIPTIONAL ACTIVATOR DEVR_DOSR"/>
    <property type="match status" value="1"/>
</dbReference>
<feature type="transmembrane region" description="Helical" evidence="4">
    <location>
        <begin position="297"/>
        <end position="315"/>
    </location>
</feature>
<keyword evidence="8" id="KW-1185">Reference proteome</keyword>